<dbReference type="InterPro" id="IPR015500">
    <property type="entry name" value="Peptidase_S8_subtilisin-rel"/>
</dbReference>
<evidence type="ECO:0000256" key="7">
    <source>
        <dbReference type="SAM" id="SignalP"/>
    </source>
</evidence>
<dbReference type="Pfam" id="PF13620">
    <property type="entry name" value="CarboxypepD_reg"/>
    <property type="match status" value="4"/>
</dbReference>
<evidence type="ECO:0000256" key="3">
    <source>
        <dbReference type="ARBA" id="ARBA00022801"/>
    </source>
</evidence>
<evidence type="ECO:0000256" key="1">
    <source>
        <dbReference type="ARBA" id="ARBA00011073"/>
    </source>
</evidence>
<evidence type="ECO:0000256" key="6">
    <source>
        <dbReference type="SAM" id="MobiDB-lite"/>
    </source>
</evidence>
<organism evidence="10 11">
    <name type="scientific">Promicromonospora aerolata</name>
    <dbReference type="NCBI Taxonomy" id="195749"/>
    <lineage>
        <taxon>Bacteria</taxon>
        <taxon>Bacillati</taxon>
        <taxon>Actinomycetota</taxon>
        <taxon>Actinomycetes</taxon>
        <taxon>Micrococcales</taxon>
        <taxon>Promicromonosporaceae</taxon>
        <taxon>Promicromonospora</taxon>
    </lineage>
</organism>
<gene>
    <name evidence="10" type="ORF">ACFSL2_12390</name>
</gene>
<dbReference type="SUPFAM" id="SSF49452">
    <property type="entry name" value="Starch-binding domain-like"/>
    <property type="match status" value="3"/>
</dbReference>
<dbReference type="Pfam" id="PF11721">
    <property type="entry name" value="Malectin"/>
    <property type="match status" value="2"/>
</dbReference>
<feature type="active site" description="Charge relay system" evidence="5">
    <location>
        <position position="421"/>
    </location>
</feature>
<dbReference type="InterPro" id="IPR013784">
    <property type="entry name" value="Carb-bd-like_fold"/>
</dbReference>
<dbReference type="PRINTS" id="PR00723">
    <property type="entry name" value="SUBTILISIN"/>
</dbReference>
<dbReference type="PANTHER" id="PTHR43399">
    <property type="entry name" value="SUBTILISIN-RELATED"/>
    <property type="match status" value="1"/>
</dbReference>
<dbReference type="PROSITE" id="PS00138">
    <property type="entry name" value="SUBTILASE_SER"/>
    <property type="match status" value="1"/>
</dbReference>
<feature type="signal peptide" evidence="7">
    <location>
        <begin position="1"/>
        <end position="26"/>
    </location>
</feature>
<dbReference type="Proteomes" id="UP001597338">
    <property type="component" value="Unassembled WGS sequence"/>
</dbReference>
<proteinExistence type="inferred from homology"/>
<feature type="active site" description="Charge relay system" evidence="5">
    <location>
        <position position="245"/>
    </location>
</feature>
<feature type="active site" description="Charge relay system" evidence="5">
    <location>
        <position position="199"/>
    </location>
</feature>
<keyword evidence="2 5" id="KW-0645">Protease</keyword>
<evidence type="ECO:0000313" key="11">
    <source>
        <dbReference type="Proteomes" id="UP001597338"/>
    </source>
</evidence>
<keyword evidence="7" id="KW-0732">Signal</keyword>
<keyword evidence="11" id="KW-1185">Reference proteome</keyword>
<evidence type="ECO:0000256" key="4">
    <source>
        <dbReference type="ARBA" id="ARBA00022825"/>
    </source>
</evidence>
<feature type="region of interest" description="Disordered" evidence="6">
    <location>
        <begin position="1493"/>
        <end position="1515"/>
    </location>
</feature>
<feature type="domain" description="Peptidase S8/S53" evidence="8">
    <location>
        <begin position="190"/>
        <end position="477"/>
    </location>
</feature>
<dbReference type="InterPro" id="IPR023828">
    <property type="entry name" value="Peptidase_S8_Ser-AS"/>
</dbReference>
<evidence type="ECO:0000256" key="2">
    <source>
        <dbReference type="ARBA" id="ARBA00022670"/>
    </source>
</evidence>
<evidence type="ECO:0000259" key="8">
    <source>
        <dbReference type="Pfam" id="PF00082"/>
    </source>
</evidence>
<reference evidence="11" key="1">
    <citation type="journal article" date="2019" name="Int. J. Syst. Evol. Microbiol.">
        <title>The Global Catalogue of Microorganisms (GCM) 10K type strain sequencing project: providing services to taxonomists for standard genome sequencing and annotation.</title>
        <authorList>
            <consortium name="The Broad Institute Genomics Platform"/>
            <consortium name="The Broad Institute Genome Sequencing Center for Infectious Disease"/>
            <person name="Wu L."/>
            <person name="Ma J."/>
        </authorList>
    </citation>
    <scope>NUCLEOTIDE SEQUENCE [LARGE SCALE GENOMIC DNA]</scope>
    <source>
        <strain evidence="11">CCM 7043</strain>
    </source>
</reference>
<dbReference type="EMBL" id="JBHUHF010000001">
    <property type="protein sequence ID" value="MFD2026308.1"/>
    <property type="molecule type" value="Genomic_DNA"/>
</dbReference>
<feature type="domain" description="Malectin" evidence="9">
    <location>
        <begin position="1910"/>
        <end position="2045"/>
    </location>
</feature>
<sequence>MRLTAVTAALTLVAGLSLSAAPPTWAATPPPEPTADAVEPADKIQPELRASLRNDQTTEMWLRFEERADLAPAERIADWTERGQFVYDALTETAEESLATVAAELDAAGVGYESFPIANAVLVKDATESLALDLAANQAVAEVHDTPDVGLVEPVQPEPTAPAARTAESEVEWGLDYINAPAAWEMGATGAGITVSNLDSGVQFDHPALVGTYRGTAADGTFEHDYNWFSTRGTCGDAPCDDNGHGTHTMGTMVGDDEAGNQVGVAPDAQWIATDGCCEATGFETLLESGWWLLAPTDLDGENPDVSKRPHVVNNSWGSSAEHAYSDFFTAIDEAWSAAGIFSVWSAGNTSPGAACDTVSSPGAHPDAYSVGAFASNGVLGAFSRKGEGEDGVIKPEISAPGVGIRSSWPGNGYNTISGTSMAAPHVAGAVAALWSYDPTLVGQIEQTRRLLAESAHDVDDTSCGGTAELNNKYGEGRLDLVRLLQLAPQEGGTLSGVVTAGGEPVGGAELTISGPFDRTVGTDQDGAFSLHLPAGDYDITTTAFGHVPATTSATVTIGEHTTVDVALRTAPTHEVSGVVLGAEEQPVPGAEVSVEGTPLDAVRTDGDGTFTIPDVPEGEYLLQVLPNACFSPTTVPLAVGPDTGPVEIAVDLVVDDGGYTCAVSEGDFRRGTDKVEFPSGVWTQVSLPSPIALYNGTHDTLNIGRRGVISVDGSISGPGVGGAGVFPFYVASPLRADSGGVYTASTTVDGEDAFVVEYRDMTVWGGSAWPRESEGTVSFSTTFTRSGKVIVAYGDGVGGSDPLTAGLVATTGIQGWEGVDGIRFSERSPVLHDGLVVTYDLPDFGYLDLTVADRNDGLPVDGANVTISDEDGLVESLTTSSTGVMRRQLPVGDYTVTVSAPDYVTESHEFSLDELYAETEIEARLATGVTDLTTDGLDAVLGTDQNGVGSLTLTNSGSAPLTYDLGEAARHPELDTGAATARTGTGADSTIDLSAWNEAAAKAAAGDHEPSQADGASAKAEAVLAEAADQVGTHSGGDVITRIELEGDLDEKEPTGLGYDGDVWIHDYTARTNTAYTVTGRKTGKQFAAEWNPDYRAFDLAFDTLTGEMCQMEDSPASLIHCFDPDTGDKTREIEGAWSNTQLTGLAYNANLDVFYVGGRGIGAIGTVAGTSHETPGEFLSYCSPPLPEVMGLAYNEASDTIWYTDRAVGRPSRLLQVDPVDCSLVNAWWFPGQQQRQGGGLATDATGALWATDQLTDEVLLVDVEDDLITDLPWLSLSSSGGTLAPGESTTVEVDLSAEDLDPGVLGANIVVTSDSGRQSKEYVPVTLTTTEYQVGVNAGGKAFTDGTGFDWSADQASHRGPWGYEGRTKEISTQGAVDGTTDDTLFQAQRTARHEHLSYTFDDVPEGTYAIDLGFAEIEGAAPGRRVFDVLVNDALTLYSYDPAGTAGRQTADWHTAAVEHTGGPLTVELRGAKGLRSPALAALRVTLDPRGAETPGPEPEQPEPGEVPVAPVDQPYEVTETSGVYRQGTTETGWSGTRGCGVLWFGFDFPFYDTTWDGVCVANNGMLTFDRRRSDSPNTELPSRRPADAIYPFWDELLVDDEAGIHIGTTEVDGLDAQVIEYRDVTFDDQRTERVSFSVTLVEDGRIQVGYGDGVGGEDPRTRGASATVGIESLDGTRVTQYSYDEPVLTAGAGLEYVLLESGTIEGEVTDANDDEPVAGAVVTLTAPDSGTRTIIADELGRWKARALVGEHTVDVRSANYAPTSDTVTVSEKGQAEAFDAALATGIAEISGDDLEWFFGPDQRATAELTVTNTGTAPLEVQLAEQGRDGDGEHEPVDLPWLSMAGDAAAGAVELGVGESTTATVSADNAGIEPGLLVGDVLVSSTAGRDAEQYERARMATSAYWLGVDVGGPGTVGTDGLVWSADQALHSDREWGHVDGRVRATRADIENTEDDALFRTQRTGRTFSYVFEDVPAGGYQIDLGLAEIDHVAVGRRTFDVLANGEVLLHDHDVQAEVGRLTADQQSATIEHPGGDLTVELVGETGKHHPVLSALAVREDPRL</sequence>
<keyword evidence="4 5" id="KW-0720">Serine protease</keyword>
<dbReference type="SUPFAM" id="SSF52743">
    <property type="entry name" value="Subtilisin-like"/>
    <property type="match status" value="1"/>
</dbReference>
<dbReference type="Gene3D" id="3.40.50.200">
    <property type="entry name" value="Peptidase S8/S53 domain"/>
    <property type="match status" value="1"/>
</dbReference>
<dbReference type="Gene3D" id="2.60.120.430">
    <property type="entry name" value="Galactose-binding lectin"/>
    <property type="match status" value="2"/>
</dbReference>
<dbReference type="RefSeq" id="WP_377198152.1">
    <property type="nucleotide sequence ID" value="NZ_JBHUHF010000001.1"/>
</dbReference>
<dbReference type="InterPro" id="IPR000209">
    <property type="entry name" value="Peptidase_S8/S53_dom"/>
</dbReference>
<name>A0ABW4V914_9MICO</name>
<feature type="domain" description="Malectin" evidence="9">
    <location>
        <begin position="1337"/>
        <end position="1472"/>
    </location>
</feature>
<evidence type="ECO:0000256" key="5">
    <source>
        <dbReference type="PROSITE-ProRule" id="PRU01240"/>
    </source>
</evidence>
<dbReference type="SUPFAM" id="SSF63825">
    <property type="entry name" value="YWTD domain"/>
    <property type="match status" value="1"/>
</dbReference>
<protein>
    <submittedName>
        <fullName evidence="10">S8 family serine peptidase</fullName>
    </submittedName>
</protein>
<dbReference type="SUPFAM" id="SSF49478">
    <property type="entry name" value="Cna protein B-type domain"/>
    <property type="match status" value="1"/>
</dbReference>
<dbReference type="Gene3D" id="2.60.40.1120">
    <property type="entry name" value="Carboxypeptidase-like, regulatory domain"/>
    <property type="match status" value="4"/>
</dbReference>
<dbReference type="InterPro" id="IPR051048">
    <property type="entry name" value="Peptidase_S8/S53_subtilisin"/>
</dbReference>
<feature type="region of interest" description="Disordered" evidence="6">
    <location>
        <begin position="21"/>
        <end position="43"/>
    </location>
</feature>
<evidence type="ECO:0000259" key="9">
    <source>
        <dbReference type="Pfam" id="PF11721"/>
    </source>
</evidence>
<dbReference type="PANTHER" id="PTHR43399:SF4">
    <property type="entry name" value="CELL WALL-ASSOCIATED PROTEASE"/>
    <property type="match status" value="1"/>
</dbReference>
<dbReference type="InterPro" id="IPR036852">
    <property type="entry name" value="Peptidase_S8/S53_dom_sf"/>
</dbReference>
<comment type="similarity">
    <text evidence="1 5">Belongs to the peptidase S8 family.</text>
</comment>
<feature type="chain" id="PRO_5046243947" evidence="7">
    <location>
        <begin position="27"/>
        <end position="2066"/>
    </location>
</feature>
<dbReference type="PROSITE" id="PS51892">
    <property type="entry name" value="SUBTILASE"/>
    <property type="match status" value="1"/>
</dbReference>
<evidence type="ECO:0000313" key="10">
    <source>
        <dbReference type="EMBL" id="MFD2026308.1"/>
    </source>
</evidence>
<comment type="caution">
    <text evidence="10">The sequence shown here is derived from an EMBL/GenBank/DDBJ whole genome shotgun (WGS) entry which is preliminary data.</text>
</comment>
<dbReference type="InterPro" id="IPR021720">
    <property type="entry name" value="Malectin_dom"/>
</dbReference>
<keyword evidence="3 5" id="KW-0378">Hydrolase</keyword>
<accession>A0ABW4V914</accession>
<dbReference type="Pfam" id="PF00082">
    <property type="entry name" value="Peptidase_S8"/>
    <property type="match status" value="1"/>
</dbReference>